<comment type="caution">
    <text evidence="1">The sequence shown here is derived from an EMBL/GenBank/DDBJ whole genome shotgun (WGS) entry which is preliminary data.</text>
</comment>
<organism evidence="1 2">
    <name type="scientific">Armillaria tabescens</name>
    <name type="common">Ringless honey mushroom</name>
    <name type="synonym">Agaricus tabescens</name>
    <dbReference type="NCBI Taxonomy" id="1929756"/>
    <lineage>
        <taxon>Eukaryota</taxon>
        <taxon>Fungi</taxon>
        <taxon>Dikarya</taxon>
        <taxon>Basidiomycota</taxon>
        <taxon>Agaricomycotina</taxon>
        <taxon>Agaricomycetes</taxon>
        <taxon>Agaricomycetidae</taxon>
        <taxon>Agaricales</taxon>
        <taxon>Marasmiineae</taxon>
        <taxon>Physalacriaceae</taxon>
        <taxon>Desarmillaria</taxon>
    </lineage>
</organism>
<dbReference type="RefSeq" id="XP_060328041.1">
    <property type="nucleotide sequence ID" value="XM_060469883.1"/>
</dbReference>
<dbReference type="Proteomes" id="UP001175211">
    <property type="component" value="Unassembled WGS sequence"/>
</dbReference>
<keyword evidence="2" id="KW-1185">Reference proteome</keyword>
<evidence type="ECO:0000313" key="2">
    <source>
        <dbReference type="Proteomes" id="UP001175211"/>
    </source>
</evidence>
<evidence type="ECO:0000313" key="1">
    <source>
        <dbReference type="EMBL" id="KAK0452207.1"/>
    </source>
</evidence>
<proteinExistence type="predicted"/>
<sequence length="689" mass="79034">MSSPQAEAIRRNPALLTKLAAPNEPVRAWDGLSGALVNDHIYVTSPNCTLLYEPPLGVNREMWMRNDFRYGDDDPMSWPQPYCGARPHLPCVRLCERDACDPDLPLFTLPLFKDFEELDRSSLIRGPGLWAAKPRRLFQERCRAIMQRCKATVRADQASTAAADRADQLMGYASMFLERLSSLPLTYHRLCLCVAETQRLVLEVEAIWKFFSHLRPKFTGPVQINIHQADVDMVGCFTTDIGIAQQFVCAGVPVWLLRSLDTLPHTRIDRQGILHNTRSRVHMGTCPLRLPSVYIGSSDDEEKYKVFDRFMQSHLGAPNVFLWTPGQQRSAHTLKAPLRVGRGPVDAIYHPYHPEPGRSRRGNLKPQSLNRFVLIDHELLPEISPPWKDGLLSIDASKDRINVPAAPFAFPRPDLFVTITEPSKRMSAISSWLRLRPGHLAMQVPSYRPAKLSHQMWRTILSYDWVGRSAERDRVRGRDTKRRELALKFLEGCLDELSMTEEVTGAANWYGKPTADLAKENMHEILWELAERGFRLEFLSLDKHLREIDRETDVRKHLRHLGHCFPRGQYDQCWNVDLSEANHGLGETSWMCRAPYVCSMRRVMSKWKACPESISTERGKYTDEAVRSLEFEMAKFYCDSFYVTFGRAPTLPRWMEHTPAVVGDFPERAVALTQSSGYYMDLTEWESPY</sequence>
<dbReference type="AlphaFoldDB" id="A0AA39MZB7"/>
<dbReference type="EMBL" id="JAUEPS010000031">
    <property type="protein sequence ID" value="KAK0452207.1"/>
    <property type="molecule type" value="Genomic_DNA"/>
</dbReference>
<name>A0AA39MZB7_ARMTA</name>
<gene>
    <name evidence="1" type="ORF">EV420DRAFT_1482295</name>
</gene>
<reference evidence="1" key="1">
    <citation type="submission" date="2023-06" db="EMBL/GenBank/DDBJ databases">
        <authorList>
            <consortium name="Lawrence Berkeley National Laboratory"/>
            <person name="Ahrendt S."/>
            <person name="Sahu N."/>
            <person name="Indic B."/>
            <person name="Wong-Bajracharya J."/>
            <person name="Merenyi Z."/>
            <person name="Ke H.-M."/>
            <person name="Monk M."/>
            <person name="Kocsube S."/>
            <person name="Drula E."/>
            <person name="Lipzen A."/>
            <person name="Balint B."/>
            <person name="Henrissat B."/>
            <person name="Andreopoulos B."/>
            <person name="Martin F.M."/>
            <person name="Harder C.B."/>
            <person name="Rigling D."/>
            <person name="Ford K.L."/>
            <person name="Foster G.D."/>
            <person name="Pangilinan J."/>
            <person name="Papanicolaou A."/>
            <person name="Barry K."/>
            <person name="LaButti K."/>
            <person name="Viragh M."/>
            <person name="Koriabine M."/>
            <person name="Yan M."/>
            <person name="Riley R."/>
            <person name="Champramary S."/>
            <person name="Plett K.L."/>
            <person name="Tsai I.J."/>
            <person name="Slot J."/>
            <person name="Sipos G."/>
            <person name="Plett J."/>
            <person name="Nagy L.G."/>
            <person name="Grigoriev I.V."/>
        </authorList>
    </citation>
    <scope>NUCLEOTIDE SEQUENCE</scope>
    <source>
        <strain evidence="1">CCBAS 213</strain>
    </source>
</reference>
<dbReference type="GeneID" id="85353431"/>
<accession>A0AA39MZB7</accession>
<protein>
    <submittedName>
        <fullName evidence="1">Uncharacterized protein</fullName>
    </submittedName>
</protein>